<accession>F0EGY9</accession>
<gene>
    <name evidence="1" type="ORF">HMPREF9087_0681</name>
</gene>
<dbReference type="AlphaFoldDB" id="F0EGY9"/>
<comment type="caution">
    <text evidence="1">The sequence shown here is derived from an EMBL/GenBank/DDBJ whole genome shotgun (WGS) entry which is preliminary data.</text>
</comment>
<proteinExistence type="predicted"/>
<evidence type="ECO:0000313" key="2">
    <source>
        <dbReference type="Proteomes" id="UP000004835"/>
    </source>
</evidence>
<dbReference type="HOGENOM" id="CLU_214295_0_0_9"/>
<dbReference type="EMBL" id="AEWT01000005">
    <property type="protein sequence ID" value="EGC70623.1"/>
    <property type="molecule type" value="Genomic_DNA"/>
</dbReference>
<sequence length="52" mass="6082">MIIITQSFLLYRQMVHLSNDSDEKNAYFLKFVKICENQKLSPFSVKKRKGSG</sequence>
<dbReference type="Proteomes" id="UP000004835">
    <property type="component" value="Unassembled WGS sequence"/>
</dbReference>
<evidence type="ECO:0000313" key="1">
    <source>
        <dbReference type="EMBL" id="EGC70623.1"/>
    </source>
</evidence>
<organism evidence="1 2">
    <name type="scientific">Enterococcus casseliflavus ATCC 12755</name>
    <dbReference type="NCBI Taxonomy" id="888066"/>
    <lineage>
        <taxon>Bacteria</taxon>
        <taxon>Bacillati</taxon>
        <taxon>Bacillota</taxon>
        <taxon>Bacilli</taxon>
        <taxon>Lactobacillales</taxon>
        <taxon>Enterococcaceae</taxon>
        <taxon>Enterococcus</taxon>
    </lineage>
</organism>
<protein>
    <submittedName>
        <fullName evidence="1">Uncharacterized protein</fullName>
    </submittedName>
</protein>
<name>F0EGY9_ENTCA</name>
<reference evidence="1 2" key="1">
    <citation type="submission" date="2011-01" db="EMBL/GenBank/DDBJ databases">
        <authorList>
            <person name="Muzny D."/>
            <person name="Qin X."/>
            <person name="Deng J."/>
            <person name="Jiang H."/>
            <person name="Liu Y."/>
            <person name="Qu J."/>
            <person name="Song X.-Z."/>
            <person name="Zhang L."/>
            <person name="Thornton R."/>
            <person name="Coyle M."/>
            <person name="Francisco L."/>
            <person name="Jackson L."/>
            <person name="Javaid M."/>
            <person name="Korchina V."/>
            <person name="Kovar C."/>
            <person name="Mata R."/>
            <person name="Mathew T."/>
            <person name="Ngo R."/>
            <person name="Nguyen L."/>
            <person name="Nguyen N."/>
            <person name="Okwuonu G."/>
            <person name="Ongeri F."/>
            <person name="Pham C."/>
            <person name="Simmons D."/>
            <person name="Wilczek-Boney K."/>
            <person name="Hale W."/>
            <person name="Jakkamsetti A."/>
            <person name="Pham P."/>
            <person name="Ruth R."/>
            <person name="San Lucas F."/>
            <person name="Warren J."/>
            <person name="Zhang J."/>
            <person name="Zhao Z."/>
            <person name="Zhou C."/>
            <person name="Zhu D."/>
            <person name="Lee S."/>
            <person name="Bess C."/>
            <person name="Blankenburg K."/>
            <person name="Forbes L."/>
            <person name="Fu Q."/>
            <person name="Gubbala S."/>
            <person name="Hirani K."/>
            <person name="Jayaseelan J.C."/>
            <person name="Lara F."/>
            <person name="Munidasa M."/>
            <person name="Palculict T."/>
            <person name="Patil S."/>
            <person name="Pu L.-L."/>
            <person name="Saada N."/>
            <person name="Tang L."/>
            <person name="Weissenberger G."/>
            <person name="Zhu Y."/>
            <person name="Hemphill L."/>
            <person name="Shang Y."/>
            <person name="Youmans B."/>
            <person name="Ayvaz T."/>
            <person name="Ross M."/>
            <person name="Santibanez J."/>
            <person name="Aqrawi P."/>
            <person name="Gross S."/>
            <person name="Joshi V."/>
            <person name="Fowler G."/>
            <person name="Nazareth L."/>
            <person name="Reid J."/>
            <person name="Worley K."/>
            <person name="Petrosino J."/>
            <person name="Highlander S."/>
            <person name="Gibbs R."/>
        </authorList>
    </citation>
    <scope>NUCLEOTIDE SEQUENCE [LARGE SCALE GENOMIC DNA]</scope>
    <source>
        <strain evidence="1 2">ATCC 12755</strain>
    </source>
</reference>